<dbReference type="STRING" id="1842727.RD110_18910"/>
<proteinExistence type="inferred from homology"/>
<keyword evidence="9" id="KW-1185">Reference proteome</keyword>
<keyword evidence="1" id="KW-0328">Glycosyltransferase</keyword>
<comment type="function">
    <text evidence="3">Protein-arginine rhamnosyltransferase that catalyzes the transfer of a single rhamnose to elongation factor P (EF-P) on 'Lys-32', a modification required for EF-P-dependent rescue of polyproline stalled ribosomes.</text>
</comment>
<dbReference type="InterPro" id="IPR016633">
    <property type="entry name" value="EarP"/>
</dbReference>
<dbReference type="KEGG" id="rhy:RD110_18910"/>
<evidence type="ECO:0000256" key="5">
    <source>
        <dbReference type="ARBA" id="ARBA00024416"/>
    </source>
</evidence>
<dbReference type="GO" id="GO:0106361">
    <property type="term" value="F:protein-arginine rhamnosyltransferase activity"/>
    <property type="evidence" value="ECO:0007669"/>
    <property type="project" value="InterPro"/>
</dbReference>
<evidence type="ECO:0000256" key="1">
    <source>
        <dbReference type="ARBA" id="ARBA00022676"/>
    </source>
</evidence>
<gene>
    <name evidence="8" type="ORF">RD110_18910</name>
</gene>
<dbReference type="PIRSF" id="PIRSF015557">
    <property type="entry name" value="UCP015557"/>
    <property type="match status" value="1"/>
</dbReference>
<name>A0A1P8JZ38_9BURK</name>
<dbReference type="RefSeq" id="WP_076201075.1">
    <property type="nucleotide sequence ID" value="NZ_CP019236.1"/>
</dbReference>
<evidence type="ECO:0000313" key="9">
    <source>
        <dbReference type="Proteomes" id="UP000186609"/>
    </source>
</evidence>
<sequence>MRWDIFCQVIDNFGDIGVAWRLAADLAGRGEQVRLWVDDARALAWMAPEGCAGVQVLAWAQALDVALVSGLPGSDVWVETFGCDLPAEFVAAGASRIAAGIGRPVWLNLEYLSAEPYVERSHALPSPARGAPVAGGMKWFFYPGFTPRTGGLLREPDLRQRQAAFDAPGWLAQLRPRLRWEPRSARPAAAARLVSLFCYEPAALAALLRQLDEAETPTHLLVTSGRATAAVQAILDDQNSFNRSINGRSQLSISYLPMLTQRDYDHLLWACALNFVRGEDSVVRAIWAGQPFVWQIYPQEDGVHHAKLDAFLDRLQAPASLRAAHHAWNGPAAGAALPDIAQNLAGWRQTVHEAGAGFGAQADLVTALLQFVLEKR</sequence>
<evidence type="ECO:0000313" key="8">
    <source>
        <dbReference type="EMBL" id="APW39022.1"/>
    </source>
</evidence>
<protein>
    <recommendedName>
        <fullName evidence="5">Protein-arginine rhamnosyltransferase</fullName>
    </recommendedName>
    <alternativeName>
        <fullName evidence="6">EF-P arginine rhamnosyltransferase</fullName>
    </alternativeName>
</protein>
<keyword evidence="2" id="KW-0808">Transferase</keyword>
<accession>A0A1P8JZ38</accession>
<dbReference type="EMBL" id="CP019236">
    <property type="protein sequence ID" value="APW39022.1"/>
    <property type="molecule type" value="Genomic_DNA"/>
</dbReference>
<comment type="similarity">
    <text evidence="4">Belongs to the glycosyltransferase 104 family.</text>
</comment>
<comment type="catalytic activity">
    <reaction evidence="7">
        <text>dTDP-beta-L-rhamnose + L-arginyl-[protein] = N(omega)-(alpha-L-rhamnosyl)-L-arginyl-[protein] + dTDP + H(+)</text>
        <dbReference type="Rhea" id="RHEA:66692"/>
        <dbReference type="Rhea" id="RHEA-COMP:10532"/>
        <dbReference type="Rhea" id="RHEA-COMP:17096"/>
        <dbReference type="ChEBI" id="CHEBI:15378"/>
        <dbReference type="ChEBI" id="CHEBI:29965"/>
        <dbReference type="ChEBI" id="CHEBI:57510"/>
        <dbReference type="ChEBI" id="CHEBI:58369"/>
        <dbReference type="ChEBI" id="CHEBI:167445"/>
    </reaction>
    <physiologicalReaction direction="left-to-right" evidence="7">
        <dbReference type="Rhea" id="RHEA:66693"/>
    </physiologicalReaction>
</comment>
<evidence type="ECO:0000256" key="6">
    <source>
        <dbReference type="ARBA" id="ARBA00030025"/>
    </source>
</evidence>
<dbReference type="Pfam" id="PF10093">
    <property type="entry name" value="EarP"/>
    <property type="match status" value="1"/>
</dbReference>
<evidence type="ECO:0000256" key="3">
    <source>
        <dbReference type="ARBA" id="ARBA00024303"/>
    </source>
</evidence>
<evidence type="ECO:0000256" key="7">
    <source>
        <dbReference type="ARBA" id="ARBA00048472"/>
    </source>
</evidence>
<reference evidence="8 9" key="1">
    <citation type="submission" date="2017-01" db="EMBL/GenBank/DDBJ databases">
        <authorList>
            <person name="Mah S.A."/>
            <person name="Swanson W.J."/>
            <person name="Moy G.W."/>
            <person name="Vacquier V.D."/>
        </authorList>
    </citation>
    <scope>NUCLEOTIDE SEQUENCE [LARGE SCALE GENOMIC DNA]</scope>
    <source>
        <strain evidence="8 9">DCY110</strain>
    </source>
</reference>
<organism evidence="8 9">
    <name type="scientific">Rhodoferax koreensis</name>
    <dbReference type="NCBI Taxonomy" id="1842727"/>
    <lineage>
        <taxon>Bacteria</taxon>
        <taxon>Pseudomonadati</taxon>
        <taxon>Pseudomonadota</taxon>
        <taxon>Betaproteobacteria</taxon>
        <taxon>Burkholderiales</taxon>
        <taxon>Comamonadaceae</taxon>
        <taxon>Rhodoferax</taxon>
    </lineage>
</organism>
<dbReference type="OrthoDB" id="209085at2"/>
<dbReference type="Proteomes" id="UP000186609">
    <property type="component" value="Chromosome"/>
</dbReference>
<evidence type="ECO:0000256" key="4">
    <source>
        <dbReference type="ARBA" id="ARBA00024346"/>
    </source>
</evidence>
<dbReference type="AlphaFoldDB" id="A0A1P8JZ38"/>
<evidence type="ECO:0000256" key="2">
    <source>
        <dbReference type="ARBA" id="ARBA00022679"/>
    </source>
</evidence>
<dbReference type="NCBIfam" id="TIGR03837">
    <property type="entry name" value="efp_Arg_rhamno"/>
    <property type="match status" value="1"/>
</dbReference>